<dbReference type="RefSeq" id="WP_208238783.1">
    <property type="nucleotide sequence ID" value="NZ_JAGEPF010000005.1"/>
</dbReference>
<comment type="caution">
    <text evidence="7">The sequence shown here is derived from an EMBL/GenBank/DDBJ whole genome shotgun (WGS) entry which is preliminary data.</text>
</comment>
<dbReference type="PROSITE" id="PS00108">
    <property type="entry name" value="PROTEIN_KINASE_ST"/>
    <property type="match status" value="1"/>
</dbReference>
<dbReference type="InterPro" id="IPR011009">
    <property type="entry name" value="Kinase-like_dom_sf"/>
</dbReference>
<keyword evidence="4" id="KW-0067">ATP-binding</keyword>
<dbReference type="InterPro" id="IPR008271">
    <property type="entry name" value="Ser/Thr_kinase_AS"/>
</dbReference>
<name>A0ABS3RLY3_9ACTN</name>
<evidence type="ECO:0000313" key="8">
    <source>
        <dbReference type="Proteomes" id="UP000680206"/>
    </source>
</evidence>
<evidence type="ECO:0000256" key="4">
    <source>
        <dbReference type="ARBA" id="ARBA00022840"/>
    </source>
</evidence>
<organism evidence="7 8">
    <name type="scientific">Actinomadura violacea</name>
    <dbReference type="NCBI Taxonomy" id="2819934"/>
    <lineage>
        <taxon>Bacteria</taxon>
        <taxon>Bacillati</taxon>
        <taxon>Actinomycetota</taxon>
        <taxon>Actinomycetes</taxon>
        <taxon>Streptosporangiales</taxon>
        <taxon>Thermomonosporaceae</taxon>
        <taxon>Actinomadura</taxon>
    </lineage>
</organism>
<dbReference type="Gene3D" id="1.10.510.10">
    <property type="entry name" value="Transferase(Phosphotransferase) domain 1"/>
    <property type="match status" value="1"/>
</dbReference>
<reference evidence="7 8" key="1">
    <citation type="submission" date="2021-03" db="EMBL/GenBank/DDBJ databases">
        <title>Actinomadura violae sp. nov., isolated from lichen in Thailand.</title>
        <authorList>
            <person name="Kanchanasin P."/>
            <person name="Saeng-In P."/>
            <person name="Phongsopitanun W."/>
            <person name="Yuki M."/>
            <person name="Kudo T."/>
            <person name="Ohkuma M."/>
            <person name="Tanasupawat S."/>
        </authorList>
    </citation>
    <scope>NUCLEOTIDE SEQUENCE [LARGE SCALE GENOMIC DNA]</scope>
    <source>
        <strain evidence="7 8">LCR2-06</strain>
    </source>
</reference>
<feature type="domain" description="Protein kinase" evidence="6">
    <location>
        <begin position="11"/>
        <end position="267"/>
    </location>
</feature>
<dbReference type="InterPro" id="IPR000719">
    <property type="entry name" value="Prot_kinase_dom"/>
</dbReference>
<evidence type="ECO:0000259" key="6">
    <source>
        <dbReference type="PROSITE" id="PS50011"/>
    </source>
</evidence>
<keyword evidence="1" id="KW-0808">Transferase</keyword>
<evidence type="ECO:0000256" key="1">
    <source>
        <dbReference type="ARBA" id="ARBA00022679"/>
    </source>
</evidence>
<dbReference type="PANTHER" id="PTHR43289">
    <property type="entry name" value="MITOGEN-ACTIVATED PROTEIN KINASE KINASE KINASE 20-RELATED"/>
    <property type="match status" value="1"/>
</dbReference>
<dbReference type="CDD" id="cd14014">
    <property type="entry name" value="STKc_PknB_like"/>
    <property type="match status" value="1"/>
</dbReference>
<dbReference type="Gene3D" id="3.30.200.20">
    <property type="entry name" value="Phosphorylase Kinase, domain 1"/>
    <property type="match status" value="1"/>
</dbReference>
<keyword evidence="8" id="KW-1185">Reference proteome</keyword>
<dbReference type="SUPFAM" id="SSF56112">
    <property type="entry name" value="Protein kinase-like (PK-like)"/>
    <property type="match status" value="1"/>
</dbReference>
<sequence length="455" mass="47951">MPSDPESIGRHRLEGRLGAGGQGTVYLGRDEGERRTAVKLLHPHLITHEVARARFLAEVEIAKRVAPFCTAQVLDSGVINAQPYIVSEFVDGPSLQTSVRRHGPRGDAALDRLAVNTVTALAAIHDGGVVHRDFKPGNVLLGPDGPVVIDFGISRALDLSQSLTSSQVVGTPGYMAPEHIDGRPAGPAADMFAWAAAMVFAATGKRAFGGTSASAVALAVLHSEPDLDGLEGDLAEIVRSCLVKDPAQRPTAVEVSDLLRALRTPKVTVPPAPPPLPAPPVATRERRRLRIVAAVTTLLVIGALTYSLVPGSRKGEASRPQPHTSSSVPKSPAPKSPRATPSKPSPTPKRTESDRPKTPRPSGSPKQRTSAEPPAAHKPPPARPRNLGTLTSQDQADYCNSHGYPYSVALGAQAACSRDREGNDGTLADATTVCRWKYSGRPNVHANGMACISDP</sequence>
<dbReference type="GO" id="GO:0016301">
    <property type="term" value="F:kinase activity"/>
    <property type="evidence" value="ECO:0007669"/>
    <property type="project" value="UniProtKB-KW"/>
</dbReference>
<keyword evidence="2" id="KW-0547">Nucleotide-binding</keyword>
<proteinExistence type="predicted"/>
<evidence type="ECO:0000256" key="3">
    <source>
        <dbReference type="ARBA" id="ARBA00022777"/>
    </source>
</evidence>
<dbReference type="Proteomes" id="UP000680206">
    <property type="component" value="Unassembled WGS sequence"/>
</dbReference>
<accession>A0ABS3RLY3</accession>
<dbReference type="PROSITE" id="PS50011">
    <property type="entry name" value="PROTEIN_KINASE_DOM"/>
    <property type="match status" value="1"/>
</dbReference>
<evidence type="ECO:0000256" key="2">
    <source>
        <dbReference type="ARBA" id="ARBA00022741"/>
    </source>
</evidence>
<evidence type="ECO:0000313" key="7">
    <source>
        <dbReference type="EMBL" id="MBO2457578.1"/>
    </source>
</evidence>
<dbReference type="Pfam" id="PF00069">
    <property type="entry name" value="Pkinase"/>
    <property type="match status" value="1"/>
</dbReference>
<feature type="region of interest" description="Disordered" evidence="5">
    <location>
        <begin position="310"/>
        <end position="396"/>
    </location>
</feature>
<evidence type="ECO:0000256" key="5">
    <source>
        <dbReference type="SAM" id="MobiDB-lite"/>
    </source>
</evidence>
<gene>
    <name evidence="7" type="ORF">J4709_08335</name>
</gene>
<dbReference type="PANTHER" id="PTHR43289:SF34">
    <property type="entry name" value="SERINE_THREONINE-PROTEIN KINASE YBDM-RELATED"/>
    <property type="match status" value="1"/>
</dbReference>
<dbReference type="EMBL" id="JAGEPF010000005">
    <property type="protein sequence ID" value="MBO2457578.1"/>
    <property type="molecule type" value="Genomic_DNA"/>
</dbReference>
<keyword evidence="3 7" id="KW-0418">Kinase</keyword>
<protein>
    <submittedName>
        <fullName evidence="7">Protein kinase</fullName>
    </submittedName>
</protein>